<evidence type="ECO:0000256" key="3">
    <source>
        <dbReference type="ARBA" id="ARBA00023163"/>
    </source>
</evidence>
<dbReference type="Pfam" id="PF00440">
    <property type="entry name" value="TetR_N"/>
    <property type="match status" value="1"/>
</dbReference>
<evidence type="ECO:0000259" key="5">
    <source>
        <dbReference type="PROSITE" id="PS50977"/>
    </source>
</evidence>
<dbReference type="OrthoDB" id="9787680at2"/>
<reference evidence="7" key="1">
    <citation type="submission" date="2017-08" db="EMBL/GenBank/DDBJ databases">
        <authorList>
            <person name="Varghese N."/>
            <person name="Submissions S."/>
        </authorList>
    </citation>
    <scope>NUCLEOTIDE SEQUENCE [LARGE SCALE GENOMIC DNA]</scope>
    <source>
        <strain evidence="7">KCTC 23107</strain>
    </source>
</reference>
<dbReference type="Gene3D" id="1.10.357.10">
    <property type="entry name" value="Tetracycline Repressor, domain 2"/>
    <property type="match status" value="1"/>
</dbReference>
<dbReference type="PANTHER" id="PTHR47506:SF1">
    <property type="entry name" value="HTH-TYPE TRANSCRIPTIONAL REGULATOR YJDC"/>
    <property type="match status" value="1"/>
</dbReference>
<dbReference type="Proteomes" id="UP000219465">
    <property type="component" value="Unassembled WGS sequence"/>
</dbReference>
<dbReference type="AlphaFoldDB" id="A0A286IA92"/>
<sequence length="173" mass="19115">MNATELKIAAGLEKAFSRHGFAEPSVEALRDAAGVSLRTLYKYTPSREMMVRSALEHRHRRYIAHLFDGLPEDPGTALPEIIGRVAGWMQKEATHGCLFHAAVASSPHDPELRALLQRHKAEVADRAVSATGLTGREVDLTLVIEGLTQSWPLYREEAVESALRLSNTIFTSQ</sequence>
<evidence type="ECO:0000256" key="4">
    <source>
        <dbReference type="PROSITE-ProRule" id="PRU00335"/>
    </source>
</evidence>
<evidence type="ECO:0000256" key="2">
    <source>
        <dbReference type="ARBA" id="ARBA00023125"/>
    </source>
</evidence>
<dbReference type="GO" id="GO:0003677">
    <property type="term" value="F:DNA binding"/>
    <property type="evidence" value="ECO:0007669"/>
    <property type="project" value="UniProtKB-UniRule"/>
</dbReference>
<protein>
    <submittedName>
        <fullName evidence="6">TetR family transcriptional regulator</fullName>
    </submittedName>
</protein>
<organism evidence="6 7">
    <name type="scientific">Hoeflea halophila</name>
    <dbReference type="NCBI Taxonomy" id="714899"/>
    <lineage>
        <taxon>Bacteria</taxon>
        <taxon>Pseudomonadati</taxon>
        <taxon>Pseudomonadota</taxon>
        <taxon>Alphaproteobacteria</taxon>
        <taxon>Hyphomicrobiales</taxon>
        <taxon>Rhizobiaceae</taxon>
        <taxon>Hoeflea</taxon>
    </lineage>
</organism>
<keyword evidence="3" id="KW-0804">Transcription</keyword>
<evidence type="ECO:0000313" key="6">
    <source>
        <dbReference type="EMBL" id="SOE16982.1"/>
    </source>
</evidence>
<keyword evidence="2 4" id="KW-0238">DNA-binding</keyword>
<accession>A0A286IA92</accession>
<dbReference type="PANTHER" id="PTHR47506">
    <property type="entry name" value="TRANSCRIPTIONAL REGULATORY PROTEIN"/>
    <property type="match status" value="1"/>
</dbReference>
<proteinExistence type="predicted"/>
<dbReference type="InterPro" id="IPR009057">
    <property type="entry name" value="Homeodomain-like_sf"/>
</dbReference>
<dbReference type="RefSeq" id="WP_097107164.1">
    <property type="nucleotide sequence ID" value="NZ_OCPC01000002.1"/>
</dbReference>
<dbReference type="SUPFAM" id="SSF46689">
    <property type="entry name" value="Homeodomain-like"/>
    <property type="match status" value="1"/>
</dbReference>
<dbReference type="PROSITE" id="PS50977">
    <property type="entry name" value="HTH_TETR_2"/>
    <property type="match status" value="1"/>
</dbReference>
<keyword evidence="7" id="KW-1185">Reference proteome</keyword>
<keyword evidence="1" id="KW-0805">Transcription regulation</keyword>
<feature type="DNA-binding region" description="H-T-H motif" evidence="4">
    <location>
        <begin position="25"/>
        <end position="44"/>
    </location>
</feature>
<gene>
    <name evidence="6" type="ORF">SAMN05877838_1869</name>
</gene>
<name>A0A286IA92_9HYPH</name>
<dbReference type="EMBL" id="OCPC01000002">
    <property type="protein sequence ID" value="SOE16982.1"/>
    <property type="molecule type" value="Genomic_DNA"/>
</dbReference>
<evidence type="ECO:0000256" key="1">
    <source>
        <dbReference type="ARBA" id="ARBA00023015"/>
    </source>
</evidence>
<evidence type="ECO:0000313" key="7">
    <source>
        <dbReference type="Proteomes" id="UP000219465"/>
    </source>
</evidence>
<dbReference type="InterPro" id="IPR001647">
    <property type="entry name" value="HTH_TetR"/>
</dbReference>
<feature type="domain" description="HTH tetR-type" evidence="5">
    <location>
        <begin position="2"/>
        <end position="62"/>
    </location>
</feature>